<keyword evidence="3" id="KW-1185">Reference proteome</keyword>
<sequence>MKIACSQFPNPIPHQWRCAEGVWIPEEKSENIDQFRTISLLSVEGKIYFCIVARDLTDFLLVNSYIDTSIQKGGIPKVPQCLEHTGVVTQLTQEAWENKGDLVDTFGSIPNTDTTSQDLIMDYYNSFSLRVSSGTTTSEWIKLEKGIITGCTISVIVLALTMNMLAKSAEECRRPLTKSSVQQPPIRAFMDDLTITTTSVQGSRWIRKGLE</sequence>
<feature type="domain" description="Reverse transcriptase" evidence="1">
    <location>
        <begin position="32"/>
        <end position="199"/>
    </location>
</feature>
<accession>A0AA47NQG8</accession>
<organism evidence="2 3">
    <name type="scientific">Merluccius polli</name>
    <name type="common">Benguela hake</name>
    <name type="synonym">Merluccius cadenati</name>
    <dbReference type="NCBI Taxonomy" id="89951"/>
    <lineage>
        <taxon>Eukaryota</taxon>
        <taxon>Metazoa</taxon>
        <taxon>Chordata</taxon>
        <taxon>Craniata</taxon>
        <taxon>Vertebrata</taxon>
        <taxon>Euteleostomi</taxon>
        <taxon>Actinopterygii</taxon>
        <taxon>Neopterygii</taxon>
        <taxon>Teleostei</taxon>
        <taxon>Neoteleostei</taxon>
        <taxon>Acanthomorphata</taxon>
        <taxon>Zeiogadaria</taxon>
        <taxon>Gadariae</taxon>
        <taxon>Gadiformes</taxon>
        <taxon>Gadoidei</taxon>
        <taxon>Merlucciidae</taxon>
        <taxon>Merluccius</taxon>
    </lineage>
</organism>
<dbReference type="Proteomes" id="UP001174136">
    <property type="component" value="Unassembled WGS sequence"/>
</dbReference>
<name>A0AA47NQG8_MERPO</name>
<dbReference type="Pfam" id="PF00078">
    <property type="entry name" value="RVT_1"/>
    <property type="match status" value="1"/>
</dbReference>
<dbReference type="EMBL" id="JAOPHQ010005702">
    <property type="protein sequence ID" value="KAK0134481.1"/>
    <property type="molecule type" value="Genomic_DNA"/>
</dbReference>
<gene>
    <name evidence="2" type="ORF">N1851_029910</name>
</gene>
<protein>
    <recommendedName>
        <fullName evidence="1">Reverse transcriptase domain-containing protein</fullName>
    </recommendedName>
</protein>
<dbReference type="AlphaFoldDB" id="A0AA47NQG8"/>
<proteinExistence type="predicted"/>
<evidence type="ECO:0000313" key="2">
    <source>
        <dbReference type="EMBL" id="KAK0134481.1"/>
    </source>
</evidence>
<dbReference type="InterPro" id="IPR000477">
    <property type="entry name" value="RT_dom"/>
</dbReference>
<evidence type="ECO:0000259" key="1">
    <source>
        <dbReference type="Pfam" id="PF00078"/>
    </source>
</evidence>
<reference evidence="2" key="1">
    <citation type="journal article" date="2023" name="Front. Mar. Sci.">
        <title>A new Merluccius polli reference genome to investigate the effects of global change in West African waters.</title>
        <authorList>
            <person name="Mateo J.L."/>
            <person name="Blanco-Fernandez C."/>
            <person name="Garcia-Vazquez E."/>
            <person name="Machado-Schiaffino G."/>
        </authorList>
    </citation>
    <scope>NUCLEOTIDE SEQUENCE</scope>
    <source>
        <strain evidence="2">C29</strain>
        <tissue evidence="2">Fin</tissue>
    </source>
</reference>
<comment type="caution">
    <text evidence="2">The sequence shown here is derived from an EMBL/GenBank/DDBJ whole genome shotgun (WGS) entry which is preliminary data.</text>
</comment>
<evidence type="ECO:0000313" key="3">
    <source>
        <dbReference type="Proteomes" id="UP001174136"/>
    </source>
</evidence>